<accession>A0A2S2P992</accession>
<sequence length="126" mass="14401">MRVCVCLCAYVCARKIALAATGRCCVRVRLSARVFVCACRRRGDDATTATTRILDDSSILLLAATEFLCFFFSYRFSWSSPLCGGSYFFFFICVRSSHSAHRFQYLLYNNIQVCYRGLGIRCRYTT</sequence>
<dbReference type="AlphaFoldDB" id="A0A2S2P992"/>
<proteinExistence type="predicted"/>
<name>A0A2S2P992_SCHGA</name>
<keyword evidence="1" id="KW-0732">Signal</keyword>
<evidence type="ECO:0000313" key="2">
    <source>
        <dbReference type="EMBL" id="MBY26019.1"/>
    </source>
</evidence>
<protein>
    <recommendedName>
        <fullName evidence="3">Secreted protein</fullName>
    </recommendedName>
</protein>
<gene>
    <name evidence="2" type="ORF">g.143333</name>
</gene>
<organism evidence="2">
    <name type="scientific">Schizaphis graminum</name>
    <name type="common">Green bug aphid</name>
    <dbReference type="NCBI Taxonomy" id="13262"/>
    <lineage>
        <taxon>Eukaryota</taxon>
        <taxon>Metazoa</taxon>
        <taxon>Ecdysozoa</taxon>
        <taxon>Arthropoda</taxon>
        <taxon>Hexapoda</taxon>
        <taxon>Insecta</taxon>
        <taxon>Pterygota</taxon>
        <taxon>Neoptera</taxon>
        <taxon>Paraneoptera</taxon>
        <taxon>Hemiptera</taxon>
        <taxon>Sternorrhyncha</taxon>
        <taxon>Aphidomorpha</taxon>
        <taxon>Aphidoidea</taxon>
        <taxon>Aphididae</taxon>
        <taxon>Aphidini</taxon>
        <taxon>Schizaphis</taxon>
    </lineage>
</organism>
<feature type="signal peptide" evidence="1">
    <location>
        <begin position="1"/>
        <end position="19"/>
    </location>
</feature>
<evidence type="ECO:0008006" key="3">
    <source>
        <dbReference type="Google" id="ProtNLM"/>
    </source>
</evidence>
<feature type="chain" id="PRO_5015726616" description="Secreted protein" evidence="1">
    <location>
        <begin position="20"/>
        <end position="126"/>
    </location>
</feature>
<reference evidence="2" key="1">
    <citation type="submission" date="2018-04" db="EMBL/GenBank/DDBJ databases">
        <title>Transcriptome of Schizaphis graminum biotype I.</title>
        <authorList>
            <person name="Scully E.D."/>
            <person name="Geib S.M."/>
            <person name="Palmer N.A."/>
            <person name="Koch K."/>
            <person name="Bradshaw J."/>
            <person name="Heng-Moss T."/>
            <person name="Sarath G."/>
        </authorList>
    </citation>
    <scope>NUCLEOTIDE SEQUENCE</scope>
</reference>
<evidence type="ECO:0000256" key="1">
    <source>
        <dbReference type="SAM" id="SignalP"/>
    </source>
</evidence>
<dbReference type="EMBL" id="GGMR01013400">
    <property type="protein sequence ID" value="MBY26019.1"/>
    <property type="molecule type" value="Transcribed_RNA"/>
</dbReference>